<evidence type="ECO:0000313" key="1">
    <source>
        <dbReference type="EMBL" id="MCI31170.1"/>
    </source>
</evidence>
<organism evidence="1 2">
    <name type="scientific">Trifolium medium</name>
    <dbReference type="NCBI Taxonomy" id="97028"/>
    <lineage>
        <taxon>Eukaryota</taxon>
        <taxon>Viridiplantae</taxon>
        <taxon>Streptophyta</taxon>
        <taxon>Embryophyta</taxon>
        <taxon>Tracheophyta</taxon>
        <taxon>Spermatophyta</taxon>
        <taxon>Magnoliopsida</taxon>
        <taxon>eudicotyledons</taxon>
        <taxon>Gunneridae</taxon>
        <taxon>Pentapetalae</taxon>
        <taxon>rosids</taxon>
        <taxon>fabids</taxon>
        <taxon>Fabales</taxon>
        <taxon>Fabaceae</taxon>
        <taxon>Papilionoideae</taxon>
        <taxon>50 kb inversion clade</taxon>
        <taxon>NPAAA clade</taxon>
        <taxon>Hologalegina</taxon>
        <taxon>IRL clade</taxon>
        <taxon>Trifolieae</taxon>
        <taxon>Trifolium</taxon>
    </lineage>
</organism>
<protein>
    <submittedName>
        <fullName evidence="1">Uncharacterized protein</fullName>
    </submittedName>
</protein>
<reference evidence="1 2" key="1">
    <citation type="journal article" date="2018" name="Front. Plant Sci.">
        <title>Red Clover (Trifolium pratense) and Zigzag Clover (T. medium) - A Picture of Genomic Similarities and Differences.</title>
        <authorList>
            <person name="Dluhosova J."/>
            <person name="Istvanek J."/>
            <person name="Nedelnik J."/>
            <person name="Repkova J."/>
        </authorList>
    </citation>
    <scope>NUCLEOTIDE SEQUENCE [LARGE SCALE GENOMIC DNA]</scope>
    <source>
        <strain evidence="2">cv. 10/8</strain>
        <tissue evidence="1">Leaf</tissue>
    </source>
</reference>
<feature type="non-terminal residue" evidence="1">
    <location>
        <position position="1"/>
    </location>
</feature>
<evidence type="ECO:0000313" key="2">
    <source>
        <dbReference type="Proteomes" id="UP000265520"/>
    </source>
</evidence>
<sequence>TLFPSCLSIIITISYIVISPEEPFRSARSEHYPT</sequence>
<proteinExistence type="predicted"/>
<name>A0A392R5V6_9FABA</name>
<dbReference type="Proteomes" id="UP000265520">
    <property type="component" value="Unassembled WGS sequence"/>
</dbReference>
<comment type="caution">
    <text evidence="1">The sequence shown here is derived from an EMBL/GenBank/DDBJ whole genome shotgun (WGS) entry which is preliminary data.</text>
</comment>
<dbReference type="AlphaFoldDB" id="A0A392R5V6"/>
<accession>A0A392R5V6</accession>
<dbReference type="EMBL" id="LXQA010185147">
    <property type="protein sequence ID" value="MCI31170.1"/>
    <property type="molecule type" value="Genomic_DNA"/>
</dbReference>
<keyword evidence="2" id="KW-1185">Reference proteome</keyword>